<reference evidence="1 2" key="1">
    <citation type="journal article" date="2022" name="New Phytol.">
        <title>Ecological generalism drives hyperdiversity of secondary metabolite gene clusters in xylarialean endophytes.</title>
        <authorList>
            <person name="Franco M.E.E."/>
            <person name="Wisecaver J.H."/>
            <person name="Arnold A.E."/>
            <person name="Ju Y.M."/>
            <person name="Slot J.C."/>
            <person name="Ahrendt S."/>
            <person name="Moore L.P."/>
            <person name="Eastman K.E."/>
            <person name="Scott K."/>
            <person name="Konkel Z."/>
            <person name="Mondo S.J."/>
            <person name="Kuo A."/>
            <person name="Hayes R.D."/>
            <person name="Haridas S."/>
            <person name="Andreopoulos B."/>
            <person name="Riley R."/>
            <person name="LaButti K."/>
            <person name="Pangilinan J."/>
            <person name="Lipzen A."/>
            <person name="Amirebrahimi M."/>
            <person name="Yan J."/>
            <person name="Adam C."/>
            <person name="Keymanesh K."/>
            <person name="Ng V."/>
            <person name="Louie K."/>
            <person name="Northen T."/>
            <person name="Drula E."/>
            <person name="Henrissat B."/>
            <person name="Hsieh H.M."/>
            <person name="Youens-Clark K."/>
            <person name="Lutzoni F."/>
            <person name="Miadlikowska J."/>
            <person name="Eastwood D.C."/>
            <person name="Hamelin R.C."/>
            <person name="Grigoriev I.V."/>
            <person name="U'Ren J.M."/>
        </authorList>
    </citation>
    <scope>NUCLEOTIDE SEQUENCE [LARGE SCALE GENOMIC DNA]</scope>
    <source>
        <strain evidence="1 2">ER1909</strain>
    </source>
</reference>
<dbReference type="Proteomes" id="UP001497680">
    <property type="component" value="Unassembled WGS sequence"/>
</dbReference>
<evidence type="ECO:0000313" key="2">
    <source>
        <dbReference type="Proteomes" id="UP001497680"/>
    </source>
</evidence>
<organism evidence="1 2">
    <name type="scientific">Hypoxylon rubiginosum</name>
    <dbReference type="NCBI Taxonomy" id="110542"/>
    <lineage>
        <taxon>Eukaryota</taxon>
        <taxon>Fungi</taxon>
        <taxon>Dikarya</taxon>
        <taxon>Ascomycota</taxon>
        <taxon>Pezizomycotina</taxon>
        <taxon>Sordariomycetes</taxon>
        <taxon>Xylariomycetidae</taxon>
        <taxon>Xylariales</taxon>
        <taxon>Hypoxylaceae</taxon>
        <taxon>Hypoxylon</taxon>
    </lineage>
</organism>
<gene>
    <name evidence="1" type="ORF">F4821DRAFT_276221</name>
</gene>
<comment type="caution">
    <text evidence="1">The sequence shown here is derived from an EMBL/GenBank/DDBJ whole genome shotgun (WGS) entry which is preliminary data.</text>
</comment>
<evidence type="ECO:0000313" key="1">
    <source>
        <dbReference type="EMBL" id="KAI6080345.1"/>
    </source>
</evidence>
<accession>A0ACC0CJ44</accession>
<keyword evidence="2" id="KW-1185">Reference proteome</keyword>
<dbReference type="EMBL" id="MU394452">
    <property type="protein sequence ID" value="KAI6080345.1"/>
    <property type="molecule type" value="Genomic_DNA"/>
</dbReference>
<sequence>MERETDNSRLPYADPTATPSAGLSPQSLALAGASNAGDVSRVRAIISSLPDGIDLPIPAAQYLSQVRLRSTANDLQDASTAGNIERVREVIDTWRSDPSLEDPTMEDMGRALILAAQNAHGKVVQFLLDQGVPVGQMAPKLAAREGPGAVDVFQAFLDHGWDVNSFDRIPCLHSATQYLPLTRWFLDHGADPNLTSKDGHTPLDFAVTYPAPSTASVVDLLLSSGALLTHSNALHNAIITIQSDTDCIDTMALLLDRGVDINALSFSNQPGFEDRNSSTALHWAVRKHSAKRGKKNMCGRVKWLLEHGADTEVKDSKGKTPVQEASDEDLIKLLGIDSTP</sequence>
<protein>
    <submittedName>
        <fullName evidence="1">Ankyrin</fullName>
    </submittedName>
</protein>
<name>A0ACC0CJ44_9PEZI</name>
<proteinExistence type="predicted"/>